<dbReference type="OrthoDB" id="5244067at2"/>
<dbReference type="SUPFAM" id="SSF51261">
    <property type="entry name" value="Duplicated hybrid motif"/>
    <property type="match status" value="1"/>
</dbReference>
<sequence length="320" mass="33379">MAVHGRHRRYQPNRINRASLTVTAGGAGMAIPLIGAGAAHAADVNTWNKVAAHESAGLTRGGEAHVKGITNAKGIKNVKPEVTPQSTAGTAEMYTVVSGDTLSTIAESHEVPGGWRPLYETNRRTIGADPDLILPGQRLALHPSATPRDPAPHRSDRPAGKTAGHRHSRTDTPAPSGQRTGKPATAHDVTAPVTARIGTPYHATGSSWSKGYHTGVDFAVSTGTTVRAVAAGHVVSAGWGGSYGYEVVIRHADGKYTQYGHLSALSVKAGQRVVAGQRIARSGSTGNSTGPHLHFEVRTGPGFGSDIDPLAYLRAHGVRI</sequence>
<dbReference type="CDD" id="cd00118">
    <property type="entry name" value="LysM"/>
    <property type="match status" value="1"/>
</dbReference>
<evidence type="ECO:0000259" key="3">
    <source>
        <dbReference type="PROSITE" id="PS51782"/>
    </source>
</evidence>
<dbReference type="GO" id="GO:0004222">
    <property type="term" value="F:metalloendopeptidase activity"/>
    <property type="evidence" value="ECO:0007669"/>
    <property type="project" value="TreeGrafter"/>
</dbReference>
<dbReference type="SUPFAM" id="SSF54106">
    <property type="entry name" value="LysM domain"/>
    <property type="match status" value="1"/>
</dbReference>
<feature type="signal peptide" evidence="2">
    <location>
        <begin position="1"/>
        <end position="41"/>
    </location>
</feature>
<dbReference type="Gene3D" id="2.70.70.10">
    <property type="entry name" value="Glucose Permease (Domain IIA)"/>
    <property type="match status" value="1"/>
</dbReference>
<protein>
    <submittedName>
        <fullName evidence="4">LysM peptidoglycan-binding domain-containing protein</fullName>
    </submittedName>
</protein>
<dbReference type="Pfam" id="PF01476">
    <property type="entry name" value="LysM"/>
    <property type="match status" value="1"/>
</dbReference>
<dbReference type="InterPro" id="IPR050570">
    <property type="entry name" value="Cell_wall_metabolism_enzyme"/>
</dbReference>
<dbReference type="AlphaFoldDB" id="A0A437PKN1"/>
<evidence type="ECO:0000256" key="2">
    <source>
        <dbReference type="SAM" id="SignalP"/>
    </source>
</evidence>
<feature type="region of interest" description="Disordered" evidence="1">
    <location>
        <begin position="141"/>
        <end position="191"/>
    </location>
</feature>
<dbReference type="InterPro" id="IPR018392">
    <property type="entry name" value="LysM"/>
</dbReference>
<dbReference type="Gene3D" id="3.10.350.10">
    <property type="entry name" value="LysM domain"/>
    <property type="match status" value="1"/>
</dbReference>
<dbReference type="PROSITE" id="PS51782">
    <property type="entry name" value="LYSM"/>
    <property type="match status" value="1"/>
</dbReference>
<dbReference type="InterPro" id="IPR036779">
    <property type="entry name" value="LysM_dom_sf"/>
</dbReference>
<feature type="compositionally biased region" description="Basic and acidic residues" evidence="1">
    <location>
        <begin position="150"/>
        <end position="159"/>
    </location>
</feature>
<dbReference type="Pfam" id="PF01551">
    <property type="entry name" value="Peptidase_M23"/>
    <property type="match status" value="1"/>
</dbReference>
<dbReference type="RefSeq" id="WP_127829668.1">
    <property type="nucleotide sequence ID" value="NZ_RZYA01000009.1"/>
</dbReference>
<evidence type="ECO:0000313" key="5">
    <source>
        <dbReference type="Proteomes" id="UP000283128"/>
    </source>
</evidence>
<name>A0A437PKN1_9ACTN</name>
<reference evidence="4 5" key="1">
    <citation type="submission" date="2019-01" db="EMBL/GenBank/DDBJ databases">
        <title>Genome sequences of Streptomyces and Rhizobium isolates collected from root and soil.</title>
        <authorList>
            <person name="Chhettri S."/>
            <person name="Sevigny J.L."/>
            <person name="Sen A."/>
            <person name="Ennis N."/>
            <person name="Tisa L."/>
        </authorList>
    </citation>
    <scope>NUCLEOTIDE SEQUENCE [LARGE SCALE GENOMIC DNA]</scope>
    <source>
        <strain evidence="4 5">San01</strain>
    </source>
</reference>
<keyword evidence="2" id="KW-0732">Signal</keyword>
<dbReference type="SMART" id="SM00257">
    <property type="entry name" value="LysM"/>
    <property type="match status" value="1"/>
</dbReference>
<gene>
    <name evidence="4" type="ORF">EOT10_20300</name>
</gene>
<feature type="chain" id="PRO_5019056405" evidence="2">
    <location>
        <begin position="42"/>
        <end position="320"/>
    </location>
</feature>
<evidence type="ECO:0000256" key="1">
    <source>
        <dbReference type="SAM" id="MobiDB-lite"/>
    </source>
</evidence>
<accession>A0A437PKN1</accession>
<dbReference type="Proteomes" id="UP000283128">
    <property type="component" value="Unassembled WGS sequence"/>
</dbReference>
<dbReference type="FunFam" id="2.70.70.10:FF:000013">
    <property type="entry name" value="Peptidase family M23"/>
    <property type="match status" value="1"/>
</dbReference>
<dbReference type="InterPro" id="IPR011055">
    <property type="entry name" value="Dup_hybrid_motif"/>
</dbReference>
<dbReference type="InterPro" id="IPR016047">
    <property type="entry name" value="M23ase_b-sheet_dom"/>
</dbReference>
<dbReference type="CDD" id="cd12797">
    <property type="entry name" value="M23_peptidase"/>
    <property type="match status" value="1"/>
</dbReference>
<dbReference type="PANTHER" id="PTHR21666">
    <property type="entry name" value="PEPTIDASE-RELATED"/>
    <property type="match status" value="1"/>
</dbReference>
<dbReference type="EMBL" id="RZYA01000009">
    <property type="protein sequence ID" value="RVU22822.1"/>
    <property type="molecule type" value="Genomic_DNA"/>
</dbReference>
<proteinExistence type="predicted"/>
<keyword evidence="5" id="KW-1185">Reference proteome</keyword>
<evidence type="ECO:0000313" key="4">
    <source>
        <dbReference type="EMBL" id="RVU22822.1"/>
    </source>
</evidence>
<comment type="caution">
    <text evidence="4">The sequence shown here is derived from an EMBL/GenBank/DDBJ whole genome shotgun (WGS) entry which is preliminary data.</text>
</comment>
<dbReference type="PANTHER" id="PTHR21666:SF270">
    <property type="entry name" value="MUREIN HYDROLASE ACTIVATOR ENVC"/>
    <property type="match status" value="1"/>
</dbReference>
<organism evidence="4 5">
    <name type="scientific">Streptomyces antnestii</name>
    <dbReference type="NCBI Taxonomy" id="2494256"/>
    <lineage>
        <taxon>Bacteria</taxon>
        <taxon>Bacillati</taxon>
        <taxon>Actinomycetota</taxon>
        <taxon>Actinomycetes</taxon>
        <taxon>Kitasatosporales</taxon>
        <taxon>Streptomycetaceae</taxon>
        <taxon>Streptomyces</taxon>
    </lineage>
</organism>
<feature type="domain" description="LysM" evidence="3">
    <location>
        <begin position="92"/>
        <end position="141"/>
    </location>
</feature>